<evidence type="ECO:0000259" key="17">
    <source>
        <dbReference type="SMART" id="SM00965"/>
    </source>
</evidence>
<protein>
    <recommendedName>
        <fullName evidence="17">Secretin/TonB short N-terminal domain-containing protein</fullName>
    </recommendedName>
</protein>
<sequence>MPVSSLPHFRLRLGFMAVAATLACVAQAQSQIQSVSSVQIDAQPLGQALNALALQTGARIVFASDLTEHKQAGALRGDYTVQQAVTQLLAGSGLVADFSGNEVVIRLAGNAARASDEVTALSQVVVTASRNERYLSELPMSVSAISAQELERNPQTSVVAQLQQTPGVLASGTNEAGSQKISIRGNSYTRTLVLIDGVRASDFRGLGGVGSIGQTVNPADIERIEVIKGPSSVLYGSDAIGGVVNIITKSGLRADRPLQGAVSMLYDSSSRSFEPNVSLSGAARGFSYRLSGNGLNAQDRRTPDMTLPYSQYRQRNYNGRLDYTWDDGRVEFAVDRHTGSFDATPTWFNAANGTNYPLDADDYTAATGRYYVPKNDRTTYRTKLELTNLGEYLSGLTVSLYHQDLTTRSATDFVWSGVPQTQFEFKHKAYGGSVQSNWQLGDAHFVTLGLDADHTEYKGVDDFFTAGVQTSSDRTSGTERSIALFVQDEWSLTDNTVLTAGLRNTWTRVELDRSDRYPDRTNSSSTSRPVASLGVVYSGIENTQLRALFSQGFRNPNMYISYMGSSNGNRHVLPNPDLKAEKSNNYEIGARYNNGNLDADLSLFYSDIRDGIRMVTLRRGPGGVEMQNQNDDKTRSYGAELAVSYAIDGTGFTPYANLSLLRYKTIKRGFSTTDNGVPSAWGTLGLKWETNLQDGSNLFADGQLVTSRGAHSEIVNDLTGVASGSEYRSGWSVANLTVGLQKKTSTLTYNATLSLRNLFDRSYTPAPGGYLPEPGRHVVATVGIEF</sequence>
<dbReference type="InterPro" id="IPR011662">
    <property type="entry name" value="Secretin/TonB_short_N"/>
</dbReference>
<dbReference type="SUPFAM" id="SSF56935">
    <property type="entry name" value="Porins"/>
    <property type="match status" value="1"/>
</dbReference>
<dbReference type="Proteomes" id="UP000245212">
    <property type="component" value="Unassembled WGS sequence"/>
</dbReference>
<evidence type="ECO:0000256" key="13">
    <source>
        <dbReference type="PROSITE-ProRule" id="PRU01360"/>
    </source>
</evidence>
<feature type="short sequence motif" description="TonB C-terminal box" evidence="14">
    <location>
        <begin position="769"/>
        <end position="786"/>
    </location>
</feature>
<evidence type="ECO:0000256" key="16">
    <source>
        <dbReference type="SAM" id="SignalP"/>
    </source>
</evidence>
<feature type="signal peptide" evidence="16">
    <location>
        <begin position="1"/>
        <end position="28"/>
    </location>
</feature>
<comment type="subcellular location">
    <subcellularLocation>
        <location evidence="1 13">Cell outer membrane</location>
        <topology evidence="1 13">Multi-pass membrane protein</topology>
    </subcellularLocation>
</comment>
<evidence type="ECO:0000256" key="12">
    <source>
        <dbReference type="ARBA" id="ARBA00023237"/>
    </source>
</evidence>
<dbReference type="InterPro" id="IPR012910">
    <property type="entry name" value="Plug_dom"/>
</dbReference>
<dbReference type="InterPro" id="IPR000531">
    <property type="entry name" value="Beta-barrel_TonB"/>
</dbReference>
<gene>
    <name evidence="18" type="ORF">DD235_05690</name>
</gene>
<dbReference type="PANTHER" id="PTHR30069:SF29">
    <property type="entry name" value="HEMOGLOBIN AND HEMOGLOBIN-HAPTOGLOBIN-BINDING PROTEIN 1-RELATED"/>
    <property type="match status" value="1"/>
</dbReference>
<evidence type="ECO:0000313" key="18">
    <source>
        <dbReference type="EMBL" id="PWF23834.1"/>
    </source>
</evidence>
<dbReference type="SMART" id="SM00965">
    <property type="entry name" value="STN"/>
    <property type="match status" value="1"/>
</dbReference>
<keyword evidence="11" id="KW-0675">Receptor</keyword>
<dbReference type="InterPro" id="IPR037066">
    <property type="entry name" value="Plug_dom_sf"/>
</dbReference>
<dbReference type="PROSITE" id="PS01156">
    <property type="entry name" value="TONB_DEPENDENT_REC_2"/>
    <property type="match status" value="1"/>
</dbReference>
<feature type="domain" description="Secretin/TonB short N-terminal" evidence="17">
    <location>
        <begin position="58"/>
        <end position="108"/>
    </location>
</feature>
<dbReference type="InterPro" id="IPR039426">
    <property type="entry name" value="TonB-dep_rcpt-like"/>
</dbReference>
<dbReference type="InterPro" id="IPR036942">
    <property type="entry name" value="Beta-barrel_TonB_sf"/>
</dbReference>
<dbReference type="GO" id="GO:0044718">
    <property type="term" value="P:siderophore transmembrane transport"/>
    <property type="evidence" value="ECO:0007669"/>
    <property type="project" value="TreeGrafter"/>
</dbReference>
<dbReference type="Gene3D" id="2.40.170.20">
    <property type="entry name" value="TonB-dependent receptor, beta-barrel domain"/>
    <property type="match status" value="1"/>
</dbReference>
<evidence type="ECO:0000256" key="5">
    <source>
        <dbReference type="ARBA" id="ARBA00022496"/>
    </source>
</evidence>
<evidence type="ECO:0000256" key="15">
    <source>
        <dbReference type="RuleBase" id="RU003357"/>
    </source>
</evidence>
<evidence type="ECO:0000256" key="6">
    <source>
        <dbReference type="ARBA" id="ARBA00022692"/>
    </source>
</evidence>
<keyword evidence="8" id="KW-0408">Iron</keyword>
<organism evidence="18 19">
    <name type="scientific">Corticimicrobacter populi</name>
    <dbReference type="NCBI Taxonomy" id="2175229"/>
    <lineage>
        <taxon>Bacteria</taxon>
        <taxon>Pseudomonadati</taxon>
        <taxon>Pseudomonadota</taxon>
        <taxon>Betaproteobacteria</taxon>
        <taxon>Burkholderiales</taxon>
        <taxon>Alcaligenaceae</taxon>
        <taxon>Corticimicrobacter</taxon>
    </lineage>
</organism>
<dbReference type="GO" id="GO:0015344">
    <property type="term" value="F:siderophore uptake transmembrane transporter activity"/>
    <property type="evidence" value="ECO:0007669"/>
    <property type="project" value="TreeGrafter"/>
</dbReference>
<dbReference type="PANTHER" id="PTHR30069">
    <property type="entry name" value="TONB-DEPENDENT OUTER MEMBRANE RECEPTOR"/>
    <property type="match status" value="1"/>
</dbReference>
<keyword evidence="5" id="KW-0410">Iron transport</keyword>
<dbReference type="Pfam" id="PF07660">
    <property type="entry name" value="STN"/>
    <property type="match status" value="1"/>
</dbReference>
<evidence type="ECO:0000256" key="11">
    <source>
        <dbReference type="ARBA" id="ARBA00023170"/>
    </source>
</evidence>
<keyword evidence="10 13" id="KW-0472">Membrane</keyword>
<dbReference type="PROSITE" id="PS52016">
    <property type="entry name" value="TONB_DEPENDENT_REC_3"/>
    <property type="match status" value="1"/>
</dbReference>
<evidence type="ECO:0000256" key="8">
    <source>
        <dbReference type="ARBA" id="ARBA00023004"/>
    </source>
</evidence>
<dbReference type="GO" id="GO:0009279">
    <property type="term" value="C:cell outer membrane"/>
    <property type="evidence" value="ECO:0007669"/>
    <property type="project" value="UniProtKB-SubCell"/>
</dbReference>
<dbReference type="InterPro" id="IPR010917">
    <property type="entry name" value="TonB_rcpt_CS"/>
</dbReference>
<keyword evidence="7 16" id="KW-0732">Signal</keyword>
<evidence type="ECO:0000256" key="1">
    <source>
        <dbReference type="ARBA" id="ARBA00004571"/>
    </source>
</evidence>
<comment type="similarity">
    <text evidence="2 13 15">Belongs to the TonB-dependent receptor family.</text>
</comment>
<dbReference type="RefSeq" id="WP_109061112.1">
    <property type="nucleotide sequence ID" value="NZ_QETA01000002.1"/>
</dbReference>
<accession>A0A2V1JY70</accession>
<comment type="caution">
    <text evidence="18">The sequence shown here is derived from an EMBL/GenBank/DDBJ whole genome shotgun (WGS) entry which is preliminary data.</text>
</comment>
<evidence type="ECO:0000256" key="3">
    <source>
        <dbReference type="ARBA" id="ARBA00022448"/>
    </source>
</evidence>
<dbReference type="Gene3D" id="2.170.130.10">
    <property type="entry name" value="TonB-dependent receptor, plug domain"/>
    <property type="match status" value="1"/>
</dbReference>
<reference evidence="19" key="1">
    <citation type="submission" date="2018-05" db="EMBL/GenBank/DDBJ databases">
        <authorList>
            <person name="Li Y."/>
        </authorList>
    </citation>
    <scope>NUCLEOTIDE SEQUENCE [LARGE SCALE GENOMIC DNA]</scope>
    <source>
        <strain evidence="19">3d-2-2</strain>
    </source>
</reference>
<dbReference type="Pfam" id="PF00593">
    <property type="entry name" value="TonB_dep_Rec_b-barrel"/>
    <property type="match status" value="1"/>
</dbReference>
<evidence type="ECO:0000256" key="14">
    <source>
        <dbReference type="PROSITE-ProRule" id="PRU10144"/>
    </source>
</evidence>
<dbReference type="AlphaFoldDB" id="A0A2V1JY70"/>
<keyword evidence="9 15" id="KW-0798">TonB box</keyword>
<keyword evidence="5" id="KW-0406">Ion transport</keyword>
<name>A0A2V1JY70_9BURK</name>
<dbReference type="CDD" id="cd01347">
    <property type="entry name" value="ligand_gated_channel"/>
    <property type="match status" value="1"/>
</dbReference>
<evidence type="ECO:0000313" key="19">
    <source>
        <dbReference type="Proteomes" id="UP000245212"/>
    </source>
</evidence>
<evidence type="ECO:0000256" key="10">
    <source>
        <dbReference type="ARBA" id="ARBA00023136"/>
    </source>
</evidence>
<keyword evidence="6 13" id="KW-0812">Transmembrane</keyword>
<keyword evidence="19" id="KW-1185">Reference proteome</keyword>
<evidence type="ECO:0000256" key="4">
    <source>
        <dbReference type="ARBA" id="ARBA00022452"/>
    </source>
</evidence>
<evidence type="ECO:0000256" key="7">
    <source>
        <dbReference type="ARBA" id="ARBA00022729"/>
    </source>
</evidence>
<evidence type="ECO:0000256" key="9">
    <source>
        <dbReference type="ARBA" id="ARBA00023077"/>
    </source>
</evidence>
<keyword evidence="12 13" id="KW-0998">Cell outer membrane</keyword>
<dbReference type="Gene3D" id="3.55.50.30">
    <property type="match status" value="1"/>
</dbReference>
<dbReference type="EMBL" id="QETA01000002">
    <property type="protein sequence ID" value="PWF23834.1"/>
    <property type="molecule type" value="Genomic_DNA"/>
</dbReference>
<dbReference type="Pfam" id="PF07715">
    <property type="entry name" value="Plug"/>
    <property type="match status" value="1"/>
</dbReference>
<evidence type="ECO:0000256" key="2">
    <source>
        <dbReference type="ARBA" id="ARBA00009810"/>
    </source>
</evidence>
<keyword evidence="3 13" id="KW-0813">Transport</keyword>
<keyword evidence="4 13" id="KW-1134">Transmembrane beta strand</keyword>
<proteinExistence type="inferred from homology"/>
<feature type="chain" id="PRO_5015994268" description="Secretin/TonB short N-terminal domain-containing protein" evidence="16">
    <location>
        <begin position="29"/>
        <end position="786"/>
    </location>
</feature>